<protein>
    <recommendedName>
        <fullName evidence="7">Ubiquitin-like protease family profile domain-containing protein</fullName>
    </recommendedName>
</protein>
<proteinExistence type="inferred from homology"/>
<dbReference type="InterPro" id="IPR038765">
    <property type="entry name" value="Papain-like_cys_pep_sf"/>
</dbReference>
<accession>A0AAQ3K589</accession>
<evidence type="ECO:0000256" key="4">
    <source>
        <dbReference type="ARBA" id="ARBA00022801"/>
    </source>
</evidence>
<evidence type="ECO:0000313" key="9">
    <source>
        <dbReference type="Proteomes" id="UP001327560"/>
    </source>
</evidence>
<dbReference type="AlphaFoldDB" id="A0AAQ3K589"/>
<evidence type="ECO:0000256" key="3">
    <source>
        <dbReference type="ARBA" id="ARBA00022786"/>
    </source>
</evidence>
<dbReference type="Pfam" id="PF02902">
    <property type="entry name" value="Peptidase_C48"/>
    <property type="match status" value="1"/>
</dbReference>
<dbReference type="Gene3D" id="1.10.418.20">
    <property type="match status" value="1"/>
</dbReference>
<keyword evidence="4" id="KW-0378">Hydrolase</keyword>
<evidence type="ECO:0000313" key="8">
    <source>
        <dbReference type="EMBL" id="WOL01399.1"/>
    </source>
</evidence>
<evidence type="ECO:0000256" key="5">
    <source>
        <dbReference type="ARBA" id="ARBA00057729"/>
    </source>
</evidence>
<feature type="compositionally biased region" description="Polar residues" evidence="6">
    <location>
        <begin position="150"/>
        <end position="159"/>
    </location>
</feature>
<comment type="function">
    <text evidence="5">Protease that catalyzes two essential functions in the SUMO pathway: processing of full-length SUMOs to their mature forms and deconjugation of SUMO from targeted proteins.</text>
</comment>
<evidence type="ECO:0000256" key="2">
    <source>
        <dbReference type="ARBA" id="ARBA00022670"/>
    </source>
</evidence>
<name>A0AAQ3K589_9LILI</name>
<dbReference type="GO" id="GO:0008234">
    <property type="term" value="F:cysteine-type peptidase activity"/>
    <property type="evidence" value="ECO:0007669"/>
    <property type="project" value="InterPro"/>
</dbReference>
<dbReference type="FunFam" id="3.30.310.130:FF:000006">
    <property type="entry name" value="Probable ubiquitin-like-specific protease 2B"/>
    <property type="match status" value="1"/>
</dbReference>
<evidence type="ECO:0000256" key="1">
    <source>
        <dbReference type="ARBA" id="ARBA00005234"/>
    </source>
</evidence>
<gene>
    <name evidence="8" type="ORF">Cni_G10115</name>
</gene>
<dbReference type="EMBL" id="CP136892">
    <property type="protein sequence ID" value="WOL01399.1"/>
    <property type="molecule type" value="Genomic_DNA"/>
</dbReference>
<keyword evidence="2" id="KW-0645">Protease</keyword>
<sequence>MRDFSQKDLRVFDFGAEEEAVEAAASRFSAPLQTRLRPRMNESVNKCHFLETFAPGLSIKHDASNILCIDINERGNNSAPYSIDAPEQGLTLNNEKEELDGIVASSTTNVEHGQMCPDEHEDGALIRNDTSDGMEVDVISEDEDSSSMMTGTYSSPSNTAEDEGRFECPEMDDYCAATGDALDNQIAVVISSDYVIHGSVLYGESQLVFSADCVKIECSDASGDDEKFSSELAVSDLICIDSRWSASVTTALVKLCARSNDMNMREKHYNGSDVLKVIFSINDMRWLEKEQKIRNLAARYKDIWNFNSGDMWEYDSVGPNTFFSRDHFTEITDSFEDVVYPKGDPDAVSISKRDIDLLQPETFINDTIIDFYIKYLKNKIQPDQKHRFHFFNSFFFRKLADLDKDRGNVSEGRAAFLRVRKWTRKVNIFEKDYIFIPVNFNLHWSLLVICHPGEIVKSEDSETDCNKVPCILHMDSIKGSHSGLKNIIQSYIWEEWKERHPEASEDDSSKFLNLRFVSLEVPQQENSFDCGLFLLHYVELFLEKTPMNFDPFKITKFCSFLSADWFLPSEASLKRTLIRKLIYELLNDSSEKVNPITSSNEHPTTSGYPANNIEQEQHVELLPACCSPSKDVDALYPVTEDGAELLTASANCDKKAGLMLPEFEAGSNAIPLPQNGEHANHHTATSSNMLFPSCSTAEHADVRKLVSSISLEKEDCRHTEFCSSSSLDDVGVFVTTWNTVDETGTNVDPSECNDTNEMKVNKRGEPERTSASLDDIVSPWNTVYETDNVDPTPDSDNGNGMNIIKEGEPERMSASLSDGIGAYIAAPPWCIVGVTDASLDHSESNNANDINVNTRCEPEKASASPDNICSSLETPSSSFREKLDDFVEDSQEVETTKAEGSGCEDSTMTRIMEADCQIVDDGRETRTNVCKVVDICRVPSSAGAEDGDDGCDEIDPNEIEGMDGEHHQEIGSEPVRLDDESHEISSSMEVNNGDANCQTNIPCSFEGIIIADDDEDKSLDKDDVQVIGKRLVQHTHKRRKIMVPEGTRRRTRSFTRESHSES</sequence>
<keyword evidence="9" id="KW-1185">Reference proteome</keyword>
<reference evidence="8 9" key="1">
    <citation type="submission" date="2023-10" db="EMBL/GenBank/DDBJ databases">
        <title>Chromosome-scale genome assembly provides insights into flower coloration mechanisms of Canna indica.</title>
        <authorList>
            <person name="Li C."/>
        </authorList>
    </citation>
    <scope>NUCLEOTIDE SEQUENCE [LARGE SCALE GENOMIC DNA]</scope>
    <source>
        <tissue evidence="8">Flower</tissue>
    </source>
</reference>
<dbReference type="InterPro" id="IPR003653">
    <property type="entry name" value="Peptidase_C48_C"/>
</dbReference>
<dbReference type="SUPFAM" id="SSF54001">
    <property type="entry name" value="Cysteine proteinases"/>
    <property type="match status" value="1"/>
</dbReference>
<feature type="region of interest" description="Disordered" evidence="6">
    <location>
        <begin position="143"/>
        <end position="163"/>
    </location>
</feature>
<keyword evidence="3" id="KW-0833">Ubl conjugation pathway</keyword>
<evidence type="ECO:0000259" key="7">
    <source>
        <dbReference type="PROSITE" id="PS50600"/>
    </source>
</evidence>
<dbReference type="PANTHER" id="PTHR47764">
    <property type="entry name" value="UBIQUITIN-LIKE-SPECIFIC PROTEASE 2B-RELATED"/>
    <property type="match status" value="1"/>
</dbReference>
<comment type="similarity">
    <text evidence="1">Belongs to the peptidase C48 family.</text>
</comment>
<organism evidence="8 9">
    <name type="scientific">Canna indica</name>
    <name type="common">Indian-shot</name>
    <dbReference type="NCBI Taxonomy" id="4628"/>
    <lineage>
        <taxon>Eukaryota</taxon>
        <taxon>Viridiplantae</taxon>
        <taxon>Streptophyta</taxon>
        <taxon>Embryophyta</taxon>
        <taxon>Tracheophyta</taxon>
        <taxon>Spermatophyta</taxon>
        <taxon>Magnoliopsida</taxon>
        <taxon>Liliopsida</taxon>
        <taxon>Zingiberales</taxon>
        <taxon>Cannaceae</taxon>
        <taxon>Canna</taxon>
    </lineage>
</organism>
<dbReference type="Pfam" id="PF25352">
    <property type="entry name" value="PH_ULP"/>
    <property type="match status" value="1"/>
</dbReference>
<dbReference type="Gene3D" id="3.30.310.130">
    <property type="entry name" value="Ubiquitin-related"/>
    <property type="match status" value="1"/>
</dbReference>
<evidence type="ECO:0000256" key="6">
    <source>
        <dbReference type="SAM" id="MobiDB-lite"/>
    </source>
</evidence>
<feature type="domain" description="Ubiquitin-like protease family profile" evidence="7">
    <location>
        <begin position="348"/>
        <end position="541"/>
    </location>
</feature>
<dbReference type="PROSITE" id="PS50600">
    <property type="entry name" value="ULP_PROTEASE"/>
    <property type="match status" value="1"/>
</dbReference>
<dbReference type="Proteomes" id="UP001327560">
    <property type="component" value="Chromosome 3"/>
</dbReference>
<dbReference type="GO" id="GO:0006508">
    <property type="term" value="P:proteolysis"/>
    <property type="evidence" value="ECO:0007669"/>
    <property type="project" value="UniProtKB-KW"/>
</dbReference>
<dbReference type="InterPro" id="IPR057375">
    <property type="entry name" value="ULP2A/B_PH"/>
</dbReference>
<dbReference type="PANTHER" id="PTHR47764:SF2">
    <property type="entry name" value="UBIQUITIN-LIKE PROTEASE FAMILY PROFILE DOMAIN-CONTAINING PROTEIN"/>
    <property type="match status" value="1"/>
</dbReference>